<comment type="caution">
    <text evidence="1">The sequence shown here is derived from an EMBL/GenBank/DDBJ whole genome shotgun (WGS) entry which is preliminary data.</text>
</comment>
<accession>A0A8X7UAR7</accession>
<dbReference type="Proteomes" id="UP000886595">
    <property type="component" value="Unassembled WGS sequence"/>
</dbReference>
<dbReference type="AlphaFoldDB" id="A0A8X7UAR7"/>
<organism evidence="1 2">
    <name type="scientific">Brassica carinata</name>
    <name type="common">Ethiopian mustard</name>
    <name type="synonym">Abyssinian cabbage</name>
    <dbReference type="NCBI Taxonomy" id="52824"/>
    <lineage>
        <taxon>Eukaryota</taxon>
        <taxon>Viridiplantae</taxon>
        <taxon>Streptophyta</taxon>
        <taxon>Embryophyta</taxon>
        <taxon>Tracheophyta</taxon>
        <taxon>Spermatophyta</taxon>
        <taxon>Magnoliopsida</taxon>
        <taxon>eudicotyledons</taxon>
        <taxon>Gunneridae</taxon>
        <taxon>Pentapetalae</taxon>
        <taxon>rosids</taxon>
        <taxon>malvids</taxon>
        <taxon>Brassicales</taxon>
        <taxon>Brassicaceae</taxon>
        <taxon>Brassiceae</taxon>
        <taxon>Brassica</taxon>
    </lineage>
</organism>
<sequence length="86" mass="9201">MTNRSNVTKLLWSSGIGAPAGVSRRFGLRNSRGHETEDRYTVSHMVATAASCLRPIECGPAPVGPGILGLSKNRSNVQKDHKLKAS</sequence>
<name>A0A8X7UAR7_BRACI</name>
<proteinExistence type="predicted"/>
<evidence type="ECO:0000313" key="1">
    <source>
        <dbReference type="EMBL" id="KAG2271997.1"/>
    </source>
</evidence>
<keyword evidence="2" id="KW-1185">Reference proteome</keyword>
<dbReference type="EMBL" id="JAAMPC010000013">
    <property type="protein sequence ID" value="KAG2271997.1"/>
    <property type="molecule type" value="Genomic_DNA"/>
</dbReference>
<reference evidence="1 2" key="1">
    <citation type="submission" date="2020-02" db="EMBL/GenBank/DDBJ databases">
        <authorList>
            <person name="Ma Q."/>
            <person name="Huang Y."/>
            <person name="Song X."/>
            <person name="Pei D."/>
        </authorList>
    </citation>
    <scope>NUCLEOTIDE SEQUENCE [LARGE SCALE GENOMIC DNA]</scope>
    <source>
        <strain evidence="1">Sxm20200214</strain>
        <tissue evidence="1">Leaf</tissue>
    </source>
</reference>
<protein>
    <submittedName>
        <fullName evidence="1">Uncharacterized protein</fullName>
    </submittedName>
</protein>
<evidence type="ECO:0000313" key="2">
    <source>
        <dbReference type="Proteomes" id="UP000886595"/>
    </source>
</evidence>
<gene>
    <name evidence="1" type="ORF">Bca52824_066552</name>
</gene>